<dbReference type="Pfam" id="PF03886">
    <property type="entry name" value="ABC_trans_aux"/>
    <property type="match status" value="1"/>
</dbReference>
<organism evidence="3 4">
    <name type="scientific">Vreelandella titanicae</name>
    <dbReference type="NCBI Taxonomy" id="664683"/>
    <lineage>
        <taxon>Bacteria</taxon>
        <taxon>Pseudomonadati</taxon>
        <taxon>Pseudomonadota</taxon>
        <taxon>Gammaproteobacteria</taxon>
        <taxon>Oceanospirillales</taxon>
        <taxon>Halomonadaceae</taxon>
        <taxon>Vreelandella</taxon>
    </lineage>
</organism>
<dbReference type="InterPro" id="IPR005586">
    <property type="entry name" value="ABC_trans_aux"/>
</dbReference>
<keyword evidence="1" id="KW-0732">Signal</keyword>
<feature type="domain" description="ABC-type transport auxiliary lipoprotein component" evidence="2">
    <location>
        <begin position="44"/>
        <end position="197"/>
    </location>
</feature>
<reference evidence="3 4" key="1">
    <citation type="submission" date="2019-07" db="EMBL/GenBank/DDBJ databases">
        <title>Diversity of Bacteria from Kongsfjorden, Arctic.</title>
        <authorList>
            <person name="Yu Y."/>
        </authorList>
    </citation>
    <scope>NUCLEOTIDE SEQUENCE [LARGE SCALE GENOMIC DNA]</scope>
    <source>
        <strain evidence="3 4">SM1922</strain>
    </source>
</reference>
<evidence type="ECO:0000256" key="1">
    <source>
        <dbReference type="SAM" id="SignalP"/>
    </source>
</evidence>
<accession>A0A558J0V3</accession>
<evidence type="ECO:0000313" key="3">
    <source>
        <dbReference type="EMBL" id="TVU87224.1"/>
    </source>
</evidence>
<sequence>MKLRPAAFVSVVCVSAVLLMSSGCSILPESEPATLYRLPSADIQPVTPSSNSLTTRQRLAVAAPQASHLLSSNRIVVYPEGNTVNVYEGARWQENAPDLLQTRLIAGLQQSRLFASVGSDSLPSELLLLSELRHFQSDYVTQPPTVKVQLDIQLVSAQNRTSIATQSFTTSAQASSVTIANVVDAFGSASDELTEQLTAWLADQADAINSSEQK</sequence>
<evidence type="ECO:0000259" key="2">
    <source>
        <dbReference type="Pfam" id="PF03886"/>
    </source>
</evidence>
<comment type="caution">
    <text evidence="3">The sequence shown here is derived from an EMBL/GenBank/DDBJ whole genome shotgun (WGS) entry which is preliminary data.</text>
</comment>
<dbReference type="SUPFAM" id="SSF159594">
    <property type="entry name" value="XCC0632-like"/>
    <property type="match status" value="1"/>
</dbReference>
<evidence type="ECO:0000313" key="4">
    <source>
        <dbReference type="Proteomes" id="UP000317288"/>
    </source>
</evidence>
<feature type="chain" id="PRO_5021771337" description="ABC-type transport auxiliary lipoprotein component domain-containing protein" evidence="1">
    <location>
        <begin position="27"/>
        <end position="214"/>
    </location>
</feature>
<dbReference type="EMBL" id="VNFE01000011">
    <property type="protein sequence ID" value="TVU87224.1"/>
    <property type="molecule type" value="Genomic_DNA"/>
</dbReference>
<dbReference type="AlphaFoldDB" id="A0A558J0V3"/>
<proteinExistence type="predicted"/>
<gene>
    <name evidence="3" type="ORF">FQP89_22990</name>
</gene>
<protein>
    <recommendedName>
        <fullName evidence="2">ABC-type transport auxiliary lipoprotein component domain-containing protein</fullName>
    </recommendedName>
</protein>
<dbReference type="Proteomes" id="UP000317288">
    <property type="component" value="Unassembled WGS sequence"/>
</dbReference>
<feature type="signal peptide" evidence="1">
    <location>
        <begin position="1"/>
        <end position="26"/>
    </location>
</feature>
<dbReference type="PROSITE" id="PS51257">
    <property type="entry name" value="PROKAR_LIPOPROTEIN"/>
    <property type="match status" value="1"/>
</dbReference>
<dbReference type="Gene3D" id="3.40.50.10610">
    <property type="entry name" value="ABC-type transport auxiliary lipoprotein component"/>
    <property type="match status" value="1"/>
</dbReference>
<name>A0A558J0V3_9GAMM</name>
<dbReference type="RefSeq" id="WP_144815933.1">
    <property type="nucleotide sequence ID" value="NZ_VNFE01000011.1"/>
</dbReference>